<keyword evidence="4 6" id="KW-1133">Transmembrane helix</keyword>
<feature type="transmembrane region" description="Helical" evidence="6">
    <location>
        <begin position="258"/>
        <end position="277"/>
    </location>
</feature>
<dbReference type="GO" id="GO:0005886">
    <property type="term" value="C:plasma membrane"/>
    <property type="evidence" value="ECO:0007669"/>
    <property type="project" value="UniProtKB-SubCell"/>
</dbReference>
<dbReference type="Pfam" id="PF02687">
    <property type="entry name" value="FtsX"/>
    <property type="match status" value="2"/>
</dbReference>
<dbReference type="RefSeq" id="WP_008042197.1">
    <property type="nucleotide sequence ID" value="NZ_CH724149.1"/>
</dbReference>
<sequence>MNRQRSVFALALRLLWRDTRAGELNILIVALLVAVTTVTGIGLFSDRIQGSILDEAGSLLAADARISGSREIPRDWVLMAQDMGLETAEILSYQAMAFGDDGMAQLASVKAVSPTYPLKGQVEIAQDLFVSGAKVSHGPEPGEAWVNARLLAALGLSVGDTIGVGDADFPITEVLVAEPDSSTGGLGFSPKVMINLQDVDQTGAVQLGSRVQFRLLLAGETEPFYDVWKPMQGEHHRWRNVSDANERVTETLERADSFLLLAGSLGVVLAGVALSLASRRFAQRQLSHVATLKTLGLTPSQIGQVYSGNLLILGIVVVLFGLLVGWGLHWLFLEVAAGLLPRELVPATARPVLVGGLTGLICLLAFALPPVWVLRHTPPARVLRSEIEGGTLQRWQTTVLGAVAVFGLVYFYSRSLMITGVLFMAGLIAVFGVTVLARLLISVLRLMSTKLGTTWRLGIASLHRHAAQNGFQIMIFAMALMLLFLLTLLRTSLLDEWQQQLPEGTPNHFAFNIFEQERPTIEAYFAEHDIESTPFYPMMRGRLVAVNGESMDDRLSRLQPDGDDFRRELNNTWSQTLADDNEVVAGEWFDEDDQQRQLISIEQDFAQSLDIDIGDELTFSFGGQAVSAPVDNIRTVQWDSLSPNFYIIFSAPVLNGAGAAYLTSFYLETDERFHLVELLQRHPTITVIDVDVILKQVQSIVSQVTRAIEFILGLVLIAGLIVLVASVQATLDSRLQESAILRTLGARAKLVQGALAIEFMSLGGLAGLLAAIGAEAALFMLQTQLLNMAFRPEWWLLVVGPVLGAGLIGLVGMLSTRRVVKVPPLLVLRSL</sequence>
<keyword evidence="9" id="KW-1185">Reference proteome</keyword>
<keyword evidence="5 6" id="KW-0472">Membrane</keyword>
<feature type="transmembrane region" description="Helical" evidence="6">
    <location>
        <begin position="395"/>
        <end position="412"/>
    </location>
</feature>
<feature type="transmembrane region" description="Helical" evidence="6">
    <location>
        <begin position="310"/>
        <end position="332"/>
    </location>
</feature>
<evidence type="ECO:0000256" key="6">
    <source>
        <dbReference type="SAM" id="Phobius"/>
    </source>
</evidence>
<feature type="transmembrane region" description="Helical" evidence="6">
    <location>
        <begin position="710"/>
        <end position="729"/>
    </location>
</feature>
<organism evidence="8 9">
    <name type="scientific">Reinekea blandensis MED297</name>
    <dbReference type="NCBI Taxonomy" id="314283"/>
    <lineage>
        <taxon>Bacteria</taxon>
        <taxon>Pseudomonadati</taxon>
        <taxon>Pseudomonadota</taxon>
        <taxon>Gammaproteobacteria</taxon>
        <taxon>Oceanospirillales</taxon>
        <taxon>Saccharospirillaceae</taxon>
        <taxon>Reinekea</taxon>
    </lineage>
</organism>
<dbReference type="InterPro" id="IPR038766">
    <property type="entry name" value="Membrane_comp_ABC_pdt"/>
</dbReference>
<dbReference type="PANTHER" id="PTHR30287:SF1">
    <property type="entry name" value="INNER MEMBRANE PROTEIN"/>
    <property type="match status" value="1"/>
</dbReference>
<dbReference type="EMBL" id="AAOE01000009">
    <property type="protein sequence ID" value="EAR09522.1"/>
    <property type="molecule type" value="Genomic_DNA"/>
</dbReference>
<evidence type="ECO:0000256" key="4">
    <source>
        <dbReference type="ARBA" id="ARBA00022989"/>
    </source>
</evidence>
<keyword evidence="2" id="KW-1003">Cell membrane</keyword>
<keyword evidence="3 6" id="KW-0812">Transmembrane</keyword>
<name>A4BE44_9GAMM</name>
<evidence type="ECO:0000256" key="3">
    <source>
        <dbReference type="ARBA" id="ARBA00022692"/>
    </source>
</evidence>
<accession>A4BE44</accession>
<gene>
    <name evidence="8" type="ORF">MED297_12362</name>
</gene>
<comment type="subcellular location">
    <subcellularLocation>
        <location evidence="1">Cell membrane</location>
        <topology evidence="1">Multi-pass membrane protein</topology>
    </subcellularLocation>
</comment>
<feature type="transmembrane region" description="Helical" evidence="6">
    <location>
        <begin position="21"/>
        <end position="44"/>
    </location>
</feature>
<evidence type="ECO:0000256" key="2">
    <source>
        <dbReference type="ARBA" id="ARBA00022475"/>
    </source>
</evidence>
<comment type="caution">
    <text evidence="8">The sequence shown here is derived from an EMBL/GenBank/DDBJ whole genome shotgun (WGS) entry which is preliminary data.</text>
</comment>
<dbReference type="InterPro" id="IPR003838">
    <property type="entry name" value="ABC3_permease_C"/>
</dbReference>
<feature type="transmembrane region" description="Helical" evidence="6">
    <location>
        <begin position="750"/>
        <end position="774"/>
    </location>
</feature>
<evidence type="ECO:0000256" key="1">
    <source>
        <dbReference type="ARBA" id="ARBA00004651"/>
    </source>
</evidence>
<evidence type="ECO:0000313" key="9">
    <source>
        <dbReference type="Proteomes" id="UP000005953"/>
    </source>
</evidence>
<feature type="transmembrane region" description="Helical" evidence="6">
    <location>
        <begin position="418"/>
        <end position="441"/>
    </location>
</feature>
<dbReference type="OrthoDB" id="5292592at2"/>
<feature type="transmembrane region" description="Helical" evidence="6">
    <location>
        <begin position="471"/>
        <end position="489"/>
    </location>
</feature>
<protein>
    <submittedName>
        <fullName evidence="8">ABC-type transport system, permease component</fullName>
    </submittedName>
</protein>
<evidence type="ECO:0000313" key="8">
    <source>
        <dbReference type="EMBL" id="EAR09522.1"/>
    </source>
</evidence>
<dbReference type="AlphaFoldDB" id="A4BE44"/>
<feature type="transmembrane region" description="Helical" evidence="6">
    <location>
        <begin position="794"/>
        <end position="814"/>
    </location>
</feature>
<dbReference type="HOGENOM" id="CLU_009475_2_0_6"/>
<dbReference type="STRING" id="314283.MED297_12362"/>
<feature type="domain" description="ABC3 transporter permease C-terminal" evidence="7">
    <location>
        <begin position="263"/>
        <end position="379"/>
    </location>
</feature>
<feature type="transmembrane region" description="Helical" evidence="6">
    <location>
        <begin position="352"/>
        <end position="374"/>
    </location>
</feature>
<feature type="domain" description="ABC3 transporter permease C-terminal" evidence="7">
    <location>
        <begin position="710"/>
        <end position="824"/>
    </location>
</feature>
<proteinExistence type="predicted"/>
<dbReference type="PANTHER" id="PTHR30287">
    <property type="entry name" value="MEMBRANE COMPONENT OF PREDICTED ABC SUPERFAMILY METABOLITE UPTAKE TRANSPORTER"/>
    <property type="match status" value="1"/>
</dbReference>
<dbReference type="Proteomes" id="UP000005953">
    <property type="component" value="Unassembled WGS sequence"/>
</dbReference>
<evidence type="ECO:0000259" key="7">
    <source>
        <dbReference type="Pfam" id="PF02687"/>
    </source>
</evidence>
<evidence type="ECO:0000256" key="5">
    <source>
        <dbReference type="ARBA" id="ARBA00023136"/>
    </source>
</evidence>
<reference evidence="8 9" key="1">
    <citation type="submission" date="2006-02" db="EMBL/GenBank/DDBJ databases">
        <authorList>
            <person name="Pinhassi J."/>
            <person name="Pedros-Alio C."/>
            <person name="Ferriera S."/>
            <person name="Johnson J."/>
            <person name="Kravitz S."/>
            <person name="Halpern A."/>
            <person name="Remington K."/>
            <person name="Beeson K."/>
            <person name="Tran B."/>
            <person name="Rogers Y.-H."/>
            <person name="Friedman R."/>
            <person name="Venter J.C."/>
        </authorList>
    </citation>
    <scope>NUCLEOTIDE SEQUENCE [LARGE SCALE GENOMIC DNA]</scope>
    <source>
        <strain evidence="8 9">MED297</strain>
    </source>
</reference>